<dbReference type="PROSITE" id="PS00498">
    <property type="entry name" value="TYROSINASE_2"/>
    <property type="match status" value="1"/>
</dbReference>
<evidence type="ECO:0000313" key="8">
    <source>
        <dbReference type="Proteomes" id="UP001187682"/>
    </source>
</evidence>
<reference evidence="7" key="1">
    <citation type="submission" date="2018-03" db="EMBL/GenBank/DDBJ databases">
        <authorList>
            <person name="Guldener U."/>
        </authorList>
    </citation>
    <scope>NUCLEOTIDE SEQUENCE</scope>
</reference>
<keyword evidence="2" id="KW-0186">Copper</keyword>
<organism evidence="7 8">
    <name type="scientific">Cephalotrichum gorgonifer</name>
    <dbReference type="NCBI Taxonomy" id="2041049"/>
    <lineage>
        <taxon>Eukaryota</taxon>
        <taxon>Fungi</taxon>
        <taxon>Dikarya</taxon>
        <taxon>Ascomycota</taxon>
        <taxon>Pezizomycotina</taxon>
        <taxon>Sordariomycetes</taxon>
        <taxon>Hypocreomycetidae</taxon>
        <taxon>Microascales</taxon>
        <taxon>Microascaceae</taxon>
        <taxon>Cephalotrichum</taxon>
    </lineage>
</organism>
<dbReference type="GO" id="GO:0016491">
    <property type="term" value="F:oxidoreductase activity"/>
    <property type="evidence" value="ECO:0007669"/>
    <property type="project" value="InterPro"/>
</dbReference>
<evidence type="ECO:0000256" key="3">
    <source>
        <dbReference type="SAM" id="MobiDB-lite"/>
    </source>
</evidence>
<dbReference type="AlphaFoldDB" id="A0AAE8SZV3"/>
<dbReference type="Gene3D" id="1.10.1280.10">
    <property type="entry name" value="Di-copper center containing domain from catechol oxidase"/>
    <property type="match status" value="1"/>
</dbReference>
<evidence type="ECO:0000256" key="4">
    <source>
        <dbReference type="SAM" id="SignalP"/>
    </source>
</evidence>
<dbReference type="InterPro" id="IPR002227">
    <property type="entry name" value="Tyrosinase_Cu-bd"/>
</dbReference>
<dbReference type="PANTHER" id="PTHR11474">
    <property type="entry name" value="TYROSINASE FAMILY MEMBER"/>
    <property type="match status" value="1"/>
</dbReference>
<protein>
    <recommendedName>
        <fullName evidence="5 6">Tyrosinase copper-binding domain-containing protein</fullName>
    </recommendedName>
</protein>
<dbReference type="InterPro" id="IPR050316">
    <property type="entry name" value="Tyrosinase/Hemocyanin"/>
</dbReference>
<dbReference type="SUPFAM" id="SSF48056">
    <property type="entry name" value="Di-copper centre-containing domain"/>
    <property type="match status" value="1"/>
</dbReference>
<gene>
    <name evidence="7" type="ORF">DNG_09924</name>
</gene>
<dbReference type="GO" id="GO:0046872">
    <property type="term" value="F:metal ion binding"/>
    <property type="evidence" value="ECO:0007669"/>
    <property type="project" value="UniProtKB-KW"/>
</dbReference>
<dbReference type="Pfam" id="PF00264">
    <property type="entry name" value="Tyrosinase"/>
    <property type="match status" value="1"/>
</dbReference>
<feature type="region of interest" description="Disordered" evidence="3">
    <location>
        <begin position="301"/>
        <end position="322"/>
    </location>
</feature>
<dbReference type="PROSITE" id="PS00497">
    <property type="entry name" value="TYROSINASE_1"/>
    <property type="match status" value="1"/>
</dbReference>
<evidence type="ECO:0000259" key="6">
    <source>
        <dbReference type="PROSITE" id="PS00498"/>
    </source>
</evidence>
<feature type="signal peptide" evidence="4">
    <location>
        <begin position="1"/>
        <end position="18"/>
    </location>
</feature>
<dbReference type="EMBL" id="ONZQ02000019">
    <property type="protein sequence ID" value="SPO07230.1"/>
    <property type="molecule type" value="Genomic_DNA"/>
</dbReference>
<keyword evidence="8" id="KW-1185">Reference proteome</keyword>
<sequence>MAPLRMLLTLAAAATSAAKCNPSPPAKQCKTKSQRQAWHTYTDEQKRAYIDAELCLMNKPATLGLSAAKNRFEELQAVHVLQSGITHGVGAFLPFHRLHMHAHELLLKTECGYGGTQPYWDVTHDVGNLAGSAILNPDTGFGGDGVGEDRCIQDGPFASFINSLGPGYSITDHCITRRLNETYHAMGGQEYINACYRRSDFDTAEPCLEGAPHIAGHSAIGGIMNDPIASPGDPIFYLHHTWLDKVFWDWQAQDLPSRLTEIGLSNTFKVFDPTTGPPPLPEPQPGDPPIISVLPDAFPAPEDLVPPPDAPPQIPRGDGDGDITTLNHVLQMLGVIPDATIAEGMDIAGGLLCYEYV</sequence>
<feature type="domain" description="Tyrosinase copper-binding" evidence="6">
    <location>
        <begin position="233"/>
        <end position="244"/>
    </location>
</feature>
<dbReference type="Proteomes" id="UP001187682">
    <property type="component" value="Unassembled WGS sequence"/>
</dbReference>
<dbReference type="PRINTS" id="PR00092">
    <property type="entry name" value="TYROSINASE"/>
</dbReference>
<evidence type="ECO:0000313" key="7">
    <source>
        <dbReference type="EMBL" id="SPO07230.1"/>
    </source>
</evidence>
<accession>A0AAE8SZV3</accession>
<keyword evidence="1" id="KW-0479">Metal-binding</keyword>
<evidence type="ECO:0000259" key="5">
    <source>
        <dbReference type="PROSITE" id="PS00497"/>
    </source>
</evidence>
<dbReference type="InterPro" id="IPR008922">
    <property type="entry name" value="Di-copper_centre_dom_sf"/>
</dbReference>
<feature type="domain" description="Tyrosinase copper-binding" evidence="5">
    <location>
        <begin position="87"/>
        <end position="104"/>
    </location>
</feature>
<dbReference type="PANTHER" id="PTHR11474:SF126">
    <property type="entry name" value="TYROSINASE-LIKE PROTEIN TYR-1-RELATED"/>
    <property type="match status" value="1"/>
</dbReference>
<keyword evidence="4" id="KW-0732">Signal</keyword>
<proteinExistence type="predicted"/>
<name>A0AAE8SZV3_9PEZI</name>
<evidence type="ECO:0000256" key="2">
    <source>
        <dbReference type="ARBA" id="ARBA00023008"/>
    </source>
</evidence>
<feature type="chain" id="PRO_5041988674" description="Tyrosinase copper-binding domain-containing protein" evidence="4">
    <location>
        <begin position="19"/>
        <end position="357"/>
    </location>
</feature>
<comment type="caution">
    <text evidence="7">The sequence shown here is derived from an EMBL/GenBank/DDBJ whole genome shotgun (WGS) entry which is preliminary data.</text>
</comment>
<evidence type="ECO:0000256" key="1">
    <source>
        <dbReference type="ARBA" id="ARBA00022723"/>
    </source>
</evidence>
<feature type="compositionally biased region" description="Pro residues" evidence="3">
    <location>
        <begin position="304"/>
        <end position="314"/>
    </location>
</feature>